<dbReference type="Gene3D" id="1.10.10.10">
    <property type="entry name" value="Winged helix-like DNA-binding domain superfamily/Winged helix DNA-binding domain"/>
    <property type="match status" value="1"/>
</dbReference>
<evidence type="ECO:0000313" key="3">
    <source>
        <dbReference type="Proteomes" id="UP000319094"/>
    </source>
</evidence>
<sequence>MSNEAIHWAWKQGTGSPVTKLILHVLADLADENHSCFPSIEHIVAKVEASEKTVRRKLEDLEAARLIRKERRYVQFGQRLTDRYFLDVEGQISAAAALAVKLTGNGDTVEKPQVSAVEVNLTGNGSAGPALAVNCDRYTRTPHEIRDKSLIIEDPADPEVAPLQIQNDLESRPVDLESAEDPSPAREGSEIDRELREIHPSLTVAAVTARLKVAKVEDVDLLNAARVILGRATRSVGAPAAFVAAAIDRTPDAWRPQLPGFEPGDLDGPRTSQLDELRARERTETASCALGEHDWGDAWLAETDRGYCVRPRCNTARRTVEPAYAELEARTFEGSN</sequence>
<proteinExistence type="predicted"/>
<dbReference type="AlphaFoldDB" id="A0A542Y6H6"/>
<dbReference type="RefSeq" id="WP_170219675.1">
    <property type="nucleotide sequence ID" value="NZ_BAAAUY010000001.1"/>
</dbReference>
<dbReference type="Pfam" id="PF13730">
    <property type="entry name" value="HTH_36"/>
    <property type="match status" value="1"/>
</dbReference>
<dbReference type="InterPro" id="IPR036388">
    <property type="entry name" value="WH-like_DNA-bd_sf"/>
</dbReference>
<name>A0A542Y6H6_9MICO</name>
<organism evidence="2 3">
    <name type="scientific">Leucobacter komagatae</name>
    <dbReference type="NCBI Taxonomy" id="55969"/>
    <lineage>
        <taxon>Bacteria</taxon>
        <taxon>Bacillati</taxon>
        <taxon>Actinomycetota</taxon>
        <taxon>Actinomycetes</taxon>
        <taxon>Micrococcales</taxon>
        <taxon>Microbacteriaceae</taxon>
        <taxon>Leucobacter</taxon>
    </lineage>
</organism>
<gene>
    <name evidence="2" type="ORF">FB468_1713</name>
</gene>
<feature type="compositionally biased region" description="Basic and acidic residues" evidence="1">
    <location>
        <begin position="183"/>
        <end position="193"/>
    </location>
</feature>
<accession>A0A542Y6H6</accession>
<dbReference type="EMBL" id="VFON01000001">
    <property type="protein sequence ID" value="TQL43683.1"/>
    <property type="molecule type" value="Genomic_DNA"/>
</dbReference>
<reference evidence="2 3" key="1">
    <citation type="submission" date="2019-06" db="EMBL/GenBank/DDBJ databases">
        <title>Sequencing the genomes of 1000 actinobacteria strains.</title>
        <authorList>
            <person name="Klenk H.-P."/>
        </authorList>
    </citation>
    <scope>NUCLEOTIDE SEQUENCE [LARGE SCALE GENOMIC DNA]</scope>
    <source>
        <strain evidence="2 3">DSM 8803</strain>
    </source>
</reference>
<keyword evidence="3" id="KW-1185">Reference proteome</keyword>
<evidence type="ECO:0000256" key="1">
    <source>
        <dbReference type="SAM" id="MobiDB-lite"/>
    </source>
</evidence>
<evidence type="ECO:0000313" key="2">
    <source>
        <dbReference type="EMBL" id="TQL43683.1"/>
    </source>
</evidence>
<feature type="region of interest" description="Disordered" evidence="1">
    <location>
        <begin position="165"/>
        <end position="193"/>
    </location>
</feature>
<protein>
    <submittedName>
        <fullName evidence="2">Helix-turn-helix protein</fullName>
    </submittedName>
</protein>
<comment type="caution">
    <text evidence="2">The sequence shown here is derived from an EMBL/GenBank/DDBJ whole genome shotgun (WGS) entry which is preliminary data.</text>
</comment>
<dbReference type="Proteomes" id="UP000319094">
    <property type="component" value="Unassembled WGS sequence"/>
</dbReference>